<reference evidence="2 8" key="1">
    <citation type="journal article" date="2011" name="Stand. Genomic Sci.">
        <title>Complete genome sequence of the gliding freshwater bacterium Fluviicola taffensis type strain (RW262).</title>
        <authorList>
            <person name="Woyke T."/>
            <person name="Chertkov O."/>
            <person name="Lapidus A."/>
            <person name="Nolan M."/>
            <person name="Lucas S."/>
            <person name="Del Rio T.G."/>
            <person name="Tice H."/>
            <person name="Cheng J.F."/>
            <person name="Tapia R."/>
            <person name="Han C."/>
            <person name="Goodwin L."/>
            <person name="Pitluck S."/>
            <person name="Liolios K."/>
            <person name="Pagani I."/>
            <person name="Ivanova N."/>
            <person name="Huntemann M."/>
            <person name="Mavromatis K."/>
            <person name="Mikhailova N."/>
            <person name="Pati A."/>
            <person name="Chen A."/>
            <person name="Palaniappan K."/>
            <person name="Land M."/>
            <person name="Hauser L."/>
            <person name="Brambilla E.M."/>
            <person name="Rohde M."/>
            <person name="Mwirichia R."/>
            <person name="Sikorski J."/>
            <person name="Tindall B.J."/>
            <person name="Goker M."/>
            <person name="Bristow J."/>
            <person name="Eisen J.A."/>
            <person name="Markowitz V."/>
            <person name="Hugenholtz P."/>
            <person name="Klenk H.P."/>
            <person name="Kyrpides N.C."/>
        </authorList>
    </citation>
    <scope>NUCLEOTIDE SEQUENCE [LARGE SCALE GENOMIC DNA]</scope>
    <source>
        <strain evidence="2">DSM 16823</strain>
        <strain evidence="8">DSM 16823 / RW262 / RW262</strain>
    </source>
</reference>
<gene>
    <name evidence="2" type="ordered locus">Fluta_0256</name>
    <name evidence="3" type="ordered locus">Fluta_0562</name>
    <name evidence="4" type="ordered locus">Fluta_0581</name>
    <name evidence="5" type="ordered locus">Fluta_1352</name>
    <name evidence="6" type="ordered locus">Fluta_2687</name>
    <name evidence="7" type="ordered locus">Fluta_3043</name>
</gene>
<evidence type="ECO:0000313" key="6">
    <source>
        <dbReference type="EMBL" id="AEA44668.1"/>
    </source>
</evidence>
<evidence type="ECO:0000259" key="1">
    <source>
        <dbReference type="Pfam" id="PF01610"/>
    </source>
</evidence>
<evidence type="ECO:0000313" key="8">
    <source>
        <dbReference type="Proteomes" id="UP000007463"/>
    </source>
</evidence>
<dbReference type="AlphaFoldDB" id="F2ICN8"/>
<dbReference type="EMBL" id="CP002542">
    <property type="protein sequence ID" value="AEA42585.1"/>
    <property type="molecule type" value="Genomic_DNA"/>
</dbReference>
<evidence type="ECO:0000313" key="4">
    <source>
        <dbReference type="EMBL" id="AEA42585.1"/>
    </source>
</evidence>
<dbReference type="KEGG" id="fte:Fluta_2687"/>
<accession>F2ICN8</accession>
<dbReference type="KEGG" id="fte:Fluta_0256"/>
<dbReference type="Proteomes" id="UP000007463">
    <property type="component" value="Chromosome"/>
</dbReference>
<dbReference type="Pfam" id="PF01610">
    <property type="entry name" value="DDE_Tnp_ISL3"/>
    <property type="match status" value="1"/>
</dbReference>
<sequence>MDPQIELLKLVLPELLVDFFDFMKVEKQNETLHLYFEELNKPPTEHLHKELISKGFHDEITIQDFPLRGKHVFLHVKRRRWTDKNTKEIVQRDWNIVAKGTRMTDEFASFLKKSVASKPFSCHTIGSFYGVKGKKLQRQHKDWLSDFRNWEQLAHAKEYLLFTDNIGTHLSLDETSLSQGELYTIITNKAAKGKQGSIVAIITGTNSEYITTILQKIPLKLRKKVVEITLDMAGSMNLIAKRNFPDAVLVTDRFHVEKLALEAVQELRVKHRWEALDAENEAIEKAKNQKKAYHPVILENGDTIRQLLARSRYVLYKKPSKWTFNQKQRAEILFYLYPDIQIAYQLAQQLKGIFEQTKDKIYAYTKLAKWHEKVTKAGFKSFNSISRTIQNHYKTILNYFDNRSTNASAEAFNAKIKAFRSQFRGVRDIQYFLFRLTQIYA</sequence>
<dbReference type="PANTHER" id="PTHR33498:SF1">
    <property type="entry name" value="TRANSPOSASE FOR INSERTION SEQUENCE ELEMENT IS1557"/>
    <property type="match status" value="1"/>
</dbReference>
<feature type="domain" description="Transposase IS204/IS1001/IS1096/IS1165 DDE" evidence="1">
    <location>
        <begin position="170"/>
        <end position="435"/>
    </location>
</feature>
<keyword evidence="8" id="KW-1185">Reference proteome</keyword>
<dbReference type="HOGENOM" id="CLU_146036_1_0_10"/>
<dbReference type="InterPro" id="IPR002560">
    <property type="entry name" value="Transposase_DDE"/>
</dbReference>
<evidence type="ECO:0000313" key="3">
    <source>
        <dbReference type="EMBL" id="AEA42567.1"/>
    </source>
</evidence>
<dbReference type="STRING" id="755732.Fluta_0256"/>
<dbReference type="EMBL" id="CP002542">
    <property type="protein sequence ID" value="AEA43347.1"/>
    <property type="molecule type" value="Genomic_DNA"/>
</dbReference>
<dbReference type="KEGG" id="fte:Fluta_1352"/>
<dbReference type="KEGG" id="fte:Fluta_0581"/>
<evidence type="ECO:0000313" key="2">
    <source>
        <dbReference type="EMBL" id="AEA42265.1"/>
    </source>
</evidence>
<dbReference type="KEGG" id="fte:Fluta_0562"/>
<dbReference type="EMBL" id="CP002542">
    <property type="protein sequence ID" value="AEA42265.1"/>
    <property type="molecule type" value="Genomic_DNA"/>
</dbReference>
<evidence type="ECO:0000313" key="5">
    <source>
        <dbReference type="EMBL" id="AEA43347.1"/>
    </source>
</evidence>
<dbReference type="EMBL" id="CP002542">
    <property type="protein sequence ID" value="AEA44668.1"/>
    <property type="molecule type" value="Genomic_DNA"/>
</dbReference>
<dbReference type="KEGG" id="fte:Fluta_3043"/>
<dbReference type="EMBL" id="CP002542">
    <property type="protein sequence ID" value="AEA42567.1"/>
    <property type="molecule type" value="Genomic_DNA"/>
</dbReference>
<dbReference type="InterPro" id="IPR047951">
    <property type="entry name" value="Transpos_ISL3"/>
</dbReference>
<evidence type="ECO:0000313" key="7">
    <source>
        <dbReference type="EMBL" id="AEA45020.1"/>
    </source>
</evidence>
<protein>
    <recommendedName>
        <fullName evidence="1">Transposase IS204/IS1001/IS1096/IS1165 DDE domain-containing protein</fullName>
    </recommendedName>
</protein>
<dbReference type="PANTHER" id="PTHR33498">
    <property type="entry name" value="TRANSPOSASE FOR INSERTION SEQUENCE ELEMENT IS1557"/>
    <property type="match status" value="1"/>
</dbReference>
<proteinExistence type="predicted"/>
<name>F2ICN8_FLUTR</name>
<reference evidence="8" key="2">
    <citation type="submission" date="2011-02" db="EMBL/GenBank/DDBJ databases">
        <title>The complete genome of Fluviicola taffensis DSM 16823.</title>
        <authorList>
            <consortium name="US DOE Joint Genome Institute (JGI-PGF)"/>
            <person name="Lucas S."/>
            <person name="Copeland A."/>
            <person name="Lapidus A."/>
            <person name="Bruce D."/>
            <person name="Goodwin L."/>
            <person name="Pitluck S."/>
            <person name="Kyrpides N."/>
            <person name="Mavromatis K."/>
            <person name="Ivanova N."/>
            <person name="Mikhailova N."/>
            <person name="Pagani I."/>
            <person name="Chertkov O."/>
            <person name="Detter J.C."/>
            <person name="Han C."/>
            <person name="Tapia R."/>
            <person name="Land M."/>
            <person name="Hauser L."/>
            <person name="Markowitz V."/>
            <person name="Cheng J.-F."/>
            <person name="Hugenholtz P."/>
            <person name="Woyke T."/>
            <person name="Wu D."/>
            <person name="Tindall B."/>
            <person name="Pomrenke H.G."/>
            <person name="Brambilla E."/>
            <person name="Klenk H.-P."/>
            <person name="Eisen J.A."/>
        </authorList>
    </citation>
    <scope>NUCLEOTIDE SEQUENCE [LARGE SCALE GENOMIC DNA]</scope>
    <source>
        <strain evidence="8">DSM 16823 / RW262 / RW262</strain>
    </source>
</reference>
<dbReference type="EMBL" id="CP002542">
    <property type="protein sequence ID" value="AEA45020.1"/>
    <property type="molecule type" value="Genomic_DNA"/>
</dbReference>
<dbReference type="eggNOG" id="COG3464">
    <property type="taxonomic scope" value="Bacteria"/>
</dbReference>
<organism evidence="2 8">
    <name type="scientific">Fluviicola taffensis (strain DSM 16823 / NCIMB 13979 / RW262)</name>
    <dbReference type="NCBI Taxonomy" id="755732"/>
    <lineage>
        <taxon>Bacteria</taxon>
        <taxon>Pseudomonadati</taxon>
        <taxon>Bacteroidota</taxon>
        <taxon>Flavobacteriia</taxon>
        <taxon>Flavobacteriales</taxon>
        <taxon>Crocinitomicaceae</taxon>
        <taxon>Fluviicola</taxon>
    </lineage>
</organism>